<proteinExistence type="predicted"/>
<keyword evidence="3" id="KW-1185">Reference proteome</keyword>
<gene>
    <name evidence="2" type="ORF">J2S75_004495</name>
</gene>
<evidence type="ECO:0000313" key="2">
    <source>
        <dbReference type="EMBL" id="MDQ0305436.1"/>
    </source>
</evidence>
<name>A0ABU0BI29_9HYPH</name>
<feature type="region of interest" description="Disordered" evidence="1">
    <location>
        <begin position="1"/>
        <end position="35"/>
    </location>
</feature>
<accession>A0ABU0BI29</accession>
<sequence length="35" mass="3906">MVGDVPSEVTNRTNRTLRDSAKGQFRPRTLIGDMS</sequence>
<dbReference type="EMBL" id="JAUSUI010000017">
    <property type="protein sequence ID" value="MDQ0305436.1"/>
    <property type="molecule type" value="Genomic_DNA"/>
</dbReference>
<feature type="non-terminal residue" evidence="2">
    <location>
        <position position="35"/>
    </location>
</feature>
<evidence type="ECO:0000256" key="1">
    <source>
        <dbReference type="SAM" id="MobiDB-lite"/>
    </source>
</evidence>
<protein>
    <submittedName>
        <fullName evidence="2">Uncharacterized protein</fullName>
    </submittedName>
</protein>
<evidence type="ECO:0000313" key="3">
    <source>
        <dbReference type="Proteomes" id="UP001224682"/>
    </source>
</evidence>
<reference evidence="2 3" key="1">
    <citation type="submission" date="2023-07" db="EMBL/GenBank/DDBJ databases">
        <title>Genomic Encyclopedia of Type Strains, Phase IV (KMG-IV): sequencing the most valuable type-strain genomes for metagenomic binning, comparative biology and taxonomic classification.</title>
        <authorList>
            <person name="Goeker M."/>
        </authorList>
    </citation>
    <scope>NUCLEOTIDE SEQUENCE [LARGE SCALE GENOMIC DNA]</scope>
    <source>
        <strain evidence="2 3">DSM 2457</strain>
    </source>
</reference>
<organism evidence="2 3">
    <name type="scientific">Ancylobacter polymorphus</name>
    <dbReference type="NCBI Taxonomy" id="223390"/>
    <lineage>
        <taxon>Bacteria</taxon>
        <taxon>Pseudomonadati</taxon>
        <taxon>Pseudomonadota</taxon>
        <taxon>Alphaproteobacteria</taxon>
        <taxon>Hyphomicrobiales</taxon>
        <taxon>Xanthobacteraceae</taxon>
        <taxon>Ancylobacter</taxon>
    </lineage>
</organism>
<dbReference type="Proteomes" id="UP001224682">
    <property type="component" value="Unassembled WGS sequence"/>
</dbReference>
<comment type="caution">
    <text evidence="2">The sequence shown here is derived from an EMBL/GenBank/DDBJ whole genome shotgun (WGS) entry which is preliminary data.</text>
</comment>